<keyword evidence="1" id="KW-0472">Membrane</keyword>
<feature type="transmembrane region" description="Helical" evidence="1">
    <location>
        <begin position="51"/>
        <end position="71"/>
    </location>
</feature>
<dbReference type="STRING" id="655355.SAMN05216283_102562"/>
<accession>A0A1I2FP30</accession>
<gene>
    <name evidence="2" type="ORF">SAMN05216283_102562</name>
</gene>
<evidence type="ECO:0000313" key="2">
    <source>
        <dbReference type="EMBL" id="SFF07242.1"/>
    </source>
</evidence>
<organism evidence="2 3">
    <name type="scientific">Sunxiuqinia elliptica</name>
    <dbReference type="NCBI Taxonomy" id="655355"/>
    <lineage>
        <taxon>Bacteria</taxon>
        <taxon>Pseudomonadati</taxon>
        <taxon>Bacteroidota</taxon>
        <taxon>Bacteroidia</taxon>
        <taxon>Marinilabiliales</taxon>
        <taxon>Prolixibacteraceae</taxon>
        <taxon>Sunxiuqinia</taxon>
    </lineage>
</organism>
<evidence type="ECO:0000256" key="1">
    <source>
        <dbReference type="SAM" id="Phobius"/>
    </source>
</evidence>
<name>A0A1I2FP30_9BACT</name>
<keyword evidence="1" id="KW-1133">Transmembrane helix</keyword>
<sequence>MGSIIGLSLWVALATVIPGMVTIAVVWLAFVIANGGDLSTLPFNFDQTSDWIVTSIAVTVMVMTQALGIILEKMMIQWKWYGTRKKEELAKMDSEPMGWYDAYKKLYPQLARLKESDDAKGHLERAIAQFFMTNNTLVSFSVGLVTSVILLGQGPGNPVGLWWYAGALVLCLAVTYRVAVSRFRILGESFLAVYQDQS</sequence>
<dbReference type="EMBL" id="FONW01000002">
    <property type="protein sequence ID" value="SFF07242.1"/>
    <property type="molecule type" value="Genomic_DNA"/>
</dbReference>
<keyword evidence="1" id="KW-0812">Transmembrane</keyword>
<evidence type="ECO:0000313" key="3">
    <source>
        <dbReference type="Proteomes" id="UP000198964"/>
    </source>
</evidence>
<proteinExistence type="predicted"/>
<feature type="transmembrane region" description="Helical" evidence="1">
    <location>
        <begin position="137"/>
        <end position="155"/>
    </location>
</feature>
<feature type="transmembrane region" description="Helical" evidence="1">
    <location>
        <begin position="161"/>
        <end position="180"/>
    </location>
</feature>
<dbReference type="AlphaFoldDB" id="A0A1I2FP30"/>
<feature type="transmembrane region" description="Helical" evidence="1">
    <location>
        <begin position="7"/>
        <end position="31"/>
    </location>
</feature>
<keyword evidence="3" id="KW-1185">Reference proteome</keyword>
<dbReference type="Proteomes" id="UP000198964">
    <property type="component" value="Unassembled WGS sequence"/>
</dbReference>
<dbReference type="RefSeq" id="WP_093919207.1">
    <property type="nucleotide sequence ID" value="NZ_FONW01000002.1"/>
</dbReference>
<protein>
    <submittedName>
        <fullName evidence="2">Uncharacterized protein</fullName>
    </submittedName>
</protein>
<reference evidence="2 3" key="1">
    <citation type="submission" date="2016-10" db="EMBL/GenBank/DDBJ databases">
        <authorList>
            <person name="de Groot N.N."/>
        </authorList>
    </citation>
    <scope>NUCLEOTIDE SEQUENCE [LARGE SCALE GENOMIC DNA]</scope>
    <source>
        <strain evidence="2 3">CGMCC 1.9156</strain>
    </source>
</reference>